<dbReference type="AlphaFoldDB" id="A0A6P1NX39"/>
<gene>
    <name evidence="2" type="ORF">GU926_04620</name>
</gene>
<proteinExistence type="predicted"/>
<dbReference type="Proteomes" id="UP000464214">
    <property type="component" value="Chromosome"/>
</dbReference>
<evidence type="ECO:0000313" key="3">
    <source>
        <dbReference type="Proteomes" id="UP000464214"/>
    </source>
</evidence>
<name>A0A6P1NX39_9BACT</name>
<dbReference type="RefSeq" id="WP_160689466.1">
    <property type="nucleotide sequence ID" value="NZ_CP047897.1"/>
</dbReference>
<reference evidence="2 3" key="1">
    <citation type="submission" date="2020-01" db="EMBL/GenBank/DDBJ databases">
        <authorList>
            <person name="Kim M."/>
        </authorList>
    </citation>
    <scope>NUCLEOTIDE SEQUENCE [LARGE SCALE GENOMIC DNA]</scope>
    <source>
        <strain evidence="2 3">BT10</strain>
    </source>
</reference>
<keyword evidence="1" id="KW-0472">Membrane</keyword>
<keyword evidence="3" id="KW-1185">Reference proteome</keyword>
<dbReference type="KEGG" id="nib:GU926_04620"/>
<organism evidence="2 3">
    <name type="scientific">Nibribacter ruber</name>
    <dbReference type="NCBI Taxonomy" id="2698458"/>
    <lineage>
        <taxon>Bacteria</taxon>
        <taxon>Pseudomonadati</taxon>
        <taxon>Bacteroidota</taxon>
        <taxon>Cytophagia</taxon>
        <taxon>Cytophagales</taxon>
        <taxon>Hymenobacteraceae</taxon>
        <taxon>Nibribacter</taxon>
    </lineage>
</organism>
<dbReference type="EMBL" id="CP047897">
    <property type="protein sequence ID" value="QHL86759.1"/>
    <property type="molecule type" value="Genomic_DNA"/>
</dbReference>
<sequence length="140" mass="16068">MFEVVGWIVSGIIAYFFFKPYWKHPVTRKKLIKGFLILFPLAVLFSFIGSYLINAGQPESFNEGVELVKQNLDVKNKIGGFKSLHFNQNDLPKDSDNPAKLRFELEGQEGRVLIECLVIKEGDDNWKVAEIIKDSLVEKY</sequence>
<accession>A0A6P1NX39</accession>
<keyword evidence="1" id="KW-0812">Transmembrane</keyword>
<evidence type="ECO:0000313" key="2">
    <source>
        <dbReference type="EMBL" id="QHL86759.1"/>
    </source>
</evidence>
<feature type="transmembrane region" description="Helical" evidence="1">
    <location>
        <begin position="6"/>
        <end position="22"/>
    </location>
</feature>
<protein>
    <submittedName>
        <fullName evidence="2">Uncharacterized protein</fullName>
    </submittedName>
</protein>
<feature type="transmembrane region" description="Helical" evidence="1">
    <location>
        <begin position="34"/>
        <end position="53"/>
    </location>
</feature>
<evidence type="ECO:0000256" key="1">
    <source>
        <dbReference type="SAM" id="Phobius"/>
    </source>
</evidence>
<keyword evidence="1" id="KW-1133">Transmembrane helix</keyword>